<dbReference type="EMBL" id="JAMGSI010000002">
    <property type="protein sequence ID" value="MCL6658183.1"/>
    <property type="molecule type" value="Genomic_DNA"/>
</dbReference>
<comment type="caution">
    <text evidence="1">The sequence shown here is derived from an EMBL/GenBank/DDBJ whole genome shotgun (WGS) entry which is preliminary data.</text>
</comment>
<evidence type="ECO:0000313" key="1">
    <source>
        <dbReference type="EMBL" id="MCL6658183.1"/>
    </source>
</evidence>
<keyword evidence="2" id="KW-1185">Reference proteome</keyword>
<dbReference type="RefSeq" id="WP_146021129.1">
    <property type="nucleotide sequence ID" value="NZ_CP072027.1"/>
</dbReference>
<proteinExistence type="predicted"/>
<dbReference type="Proteomes" id="UP001202031">
    <property type="component" value="Unassembled WGS sequence"/>
</dbReference>
<sequence length="202" mass="22432">MKTLPDLLRQEAKGISALKEKIGEKLQTTSSFPIPSGCSCYGFYLAKDELTPPFNDIDTQGINIVVHKPEQEITCYPIQHARGEKIYAVSFDFSGCFMALFEQEGILYAAHITTSSDGKVDGRTAFQNLIGKEGTNYIVYNPYSGMKDHTAGIMEFTDFDNFHCYSFGQNNHLFIEKKVEKNDANALTKSVSQGKQSGCAIL</sequence>
<name>A0ABT0RB65_9BACT</name>
<dbReference type="GeneID" id="84024745"/>
<organism evidence="1 2">
    <name type="scientific">Akkermansia massiliensis</name>
    <dbReference type="NCBI Taxonomy" id="2927224"/>
    <lineage>
        <taxon>Bacteria</taxon>
        <taxon>Pseudomonadati</taxon>
        <taxon>Verrucomicrobiota</taxon>
        <taxon>Verrucomicrobiia</taxon>
        <taxon>Verrucomicrobiales</taxon>
        <taxon>Akkermansiaceae</taxon>
        <taxon>Akkermansia</taxon>
    </lineage>
</organism>
<accession>A0ABT0RB65</accession>
<gene>
    <name evidence="1" type="ORF">M8N44_12755</name>
</gene>
<protein>
    <submittedName>
        <fullName evidence="1">Uncharacterized protein</fullName>
    </submittedName>
</protein>
<reference evidence="1 2" key="1">
    <citation type="submission" date="2022-03" db="EMBL/GenBank/DDBJ databases">
        <title>Taxonomic description of new species and reclassification of some bacterial strains.</title>
        <authorList>
            <person name="Ndongo S."/>
        </authorList>
    </citation>
    <scope>NUCLEOTIDE SEQUENCE [LARGE SCALE GENOMIC DNA]</scope>
    <source>
        <strain evidence="1 2">Marseille-P6666</strain>
    </source>
</reference>
<evidence type="ECO:0000313" key="2">
    <source>
        <dbReference type="Proteomes" id="UP001202031"/>
    </source>
</evidence>